<name>A0A6P2CPR3_9BACT</name>
<feature type="domain" description="Tyr recombinase" evidence="2">
    <location>
        <begin position="249"/>
        <end position="424"/>
    </location>
</feature>
<dbReference type="InterPro" id="IPR013762">
    <property type="entry name" value="Integrase-like_cat_sf"/>
</dbReference>
<proteinExistence type="predicted"/>
<reference evidence="3 4" key="1">
    <citation type="submission" date="2019-05" db="EMBL/GenBank/DDBJ databases">
        <authorList>
            <consortium name="Science for Life Laboratories"/>
        </authorList>
    </citation>
    <scope>NUCLEOTIDE SEQUENCE [LARGE SCALE GENOMIC DNA]</scope>
    <source>
        <strain evidence="3">Soil9</strain>
    </source>
</reference>
<evidence type="ECO:0000256" key="1">
    <source>
        <dbReference type="ARBA" id="ARBA00023172"/>
    </source>
</evidence>
<evidence type="ECO:0000259" key="2">
    <source>
        <dbReference type="PROSITE" id="PS51898"/>
    </source>
</evidence>
<dbReference type="PANTHER" id="PTHR30349">
    <property type="entry name" value="PHAGE INTEGRASE-RELATED"/>
    <property type="match status" value="1"/>
</dbReference>
<evidence type="ECO:0000313" key="4">
    <source>
        <dbReference type="Proteomes" id="UP000464178"/>
    </source>
</evidence>
<dbReference type="RefSeq" id="WP_162665900.1">
    <property type="nucleotide sequence ID" value="NZ_LR593886.1"/>
</dbReference>
<dbReference type="PROSITE" id="PS51898">
    <property type="entry name" value="TYR_RECOMBINASE"/>
    <property type="match status" value="1"/>
</dbReference>
<dbReference type="GO" id="GO:0006310">
    <property type="term" value="P:DNA recombination"/>
    <property type="evidence" value="ECO:0007669"/>
    <property type="project" value="UniProtKB-KW"/>
</dbReference>
<dbReference type="SUPFAM" id="SSF56349">
    <property type="entry name" value="DNA breaking-rejoining enzymes"/>
    <property type="match status" value="1"/>
</dbReference>
<dbReference type="InterPro" id="IPR050090">
    <property type="entry name" value="Tyrosine_recombinase_XerCD"/>
</dbReference>
<keyword evidence="4" id="KW-1185">Reference proteome</keyword>
<dbReference type="CDD" id="cd00397">
    <property type="entry name" value="DNA_BRE_C"/>
    <property type="match status" value="1"/>
</dbReference>
<protein>
    <recommendedName>
        <fullName evidence="2">Tyr recombinase domain-containing protein</fullName>
    </recommendedName>
</protein>
<dbReference type="KEGG" id="gms:SOIL9_68950"/>
<dbReference type="Proteomes" id="UP000464178">
    <property type="component" value="Chromosome"/>
</dbReference>
<dbReference type="InterPro" id="IPR011010">
    <property type="entry name" value="DNA_brk_join_enz"/>
</dbReference>
<gene>
    <name evidence="3" type="ORF">SOIL9_68950</name>
</gene>
<evidence type="ECO:0000313" key="3">
    <source>
        <dbReference type="EMBL" id="VTR90819.1"/>
    </source>
</evidence>
<dbReference type="Gene3D" id="1.10.443.10">
    <property type="entry name" value="Intergrase catalytic core"/>
    <property type="match status" value="1"/>
</dbReference>
<dbReference type="EMBL" id="LR593886">
    <property type="protein sequence ID" value="VTR90819.1"/>
    <property type="molecule type" value="Genomic_DNA"/>
</dbReference>
<dbReference type="AlphaFoldDB" id="A0A6P2CPR3"/>
<organism evidence="3 4">
    <name type="scientific">Gemmata massiliana</name>
    <dbReference type="NCBI Taxonomy" id="1210884"/>
    <lineage>
        <taxon>Bacteria</taxon>
        <taxon>Pseudomonadati</taxon>
        <taxon>Planctomycetota</taxon>
        <taxon>Planctomycetia</taxon>
        <taxon>Gemmatales</taxon>
        <taxon>Gemmataceae</taxon>
        <taxon>Gemmata</taxon>
    </lineage>
</organism>
<dbReference type="GO" id="GO:0015074">
    <property type="term" value="P:DNA integration"/>
    <property type="evidence" value="ECO:0007669"/>
    <property type="project" value="InterPro"/>
</dbReference>
<dbReference type="PANTHER" id="PTHR30349:SF64">
    <property type="entry name" value="PROPHAGE INTEGRASE INTD-RELATED"/>
    <property type="match status" value="1"/>
</dbReference>
<dbReference type="GO" id="GO:0003677">
    <property type="term" value="F:DNA binding"/>
    <property type="evidence" value="ECO:0007669"/>
    <property type="project" value="InterPro"/>
</dbReference>
<accession>A0A6P2CPR3</accession>
<keyword evidence="1" id="KW-0233">DNA recombination</keyword>
<dbReference type="Pfam" id="PF00589">
    <property type="entry name" value="Phage_integrase"/>
    <property type="match status" value="1"/>
</dbReference>
<dbReference type="InterPro" id="IPR002104">
    <property type="entry name" value="Integrase_catalytic"/>
</dbReference>
<sequence length="429" mass="47175">MPTGTNTFVELRGERITLAELAKRTGINVATLRARIFIYGKTVEDAAAAPLRRKCSNGGRPTANVPRPVPNLKRHPSARAYSRWRLNGKVFERYFGKYGSPEANAAYRRFAADWLAGKYDVSPEMGMKNGGGLSVAYLAERWMAYVRDYYQKNGNPTSEVKTCLSAARLLNDERGAMLAADFAPADLRACREVLIGRGHSRTTVNAYVNRVVRMFAWGAGQSFVPANVHGALKLVEKLKPGRSVAPDLPRKRPATDSQIEATLPHLAPNDPKQQVVLTTMIRLQRLTGMRPGELCAMEAGDLERTADVWIYRVGKANKNLHRGKLQTYYLGPRAVALLTPYLAGATAGPLFPFDPNAYAQAVARASIKAGCKWTPHQLRHALATEVAEKFRSLDYAAAAIGDTKAVAEAVYVHIDPDEKAKIEIAKRMG</sequence>